<dbReference type="AlphaFoldDB" id="A0AAU6TDE3"/>
<name>A0AAU6TDE3_9GAMM</name>
<dbReference type="EMBL" id="CP095328">
    <property type="protein sequence ID" value="XAG43027.1"/>
    <property type="molecule type" value="Genomic_DNA"/>
</dbReference>
<dbReference type="RefSeq" id="WP_052449230.1">
    <property type="nucleotide sequence ID" value="NZ_CP095328.1"/>
</dbReference>
<reference evidence="1" key="1">
    <citation type="submission" date="2022-03" db="EMBL/GenBank/DDBJ databases">
        <title>Sea Food Isolates.</title>
        <authorList>
            <person name="Li C."/>
        </authorList>
    </citation>
    <scope>NUCLEOTIDE SEQUENCE</scope>
    <source>
        <strain evidence="1">19NY04SH05-1</strain>
    </source>
</reference>
<dbReference type="SUPFAM" id="SSF160935">
    <property type="entry name" value="VPA0735-like"/>
    <property type="match status" value="1"/>
</dbReference>
<protein>
    <submittedName>
        <fullName evidence="1">Uncharacterized protein</fullName>
    </submittedName>
</protein>
<evidence type="ECO:0000313" key="1">
    <source>
        <dbReference type="EMBL" id="XAG43027.1"/>
    </source>
</evidence>
<sequence length="63" mass="6838">MLKPLGIEKGKPFKPDERQTKLLTEGSLVGEAMAKANDVETRLAAGHYAEGTGWHFSIVLDPS</sequence>
<organism evidence="1">
    <name type="scientific">Aeromonas sp. 19NY04SH05-1</name>
    <dbReference type="NCBI Taxonomy" id="2920537"/>
    <lineage>
        <taxon>Bacteria</taxon>
        <taxon>Pseudomonadati</taxon>
        <taxon>Pseudomonadota</taxon>
        <taxon>Gammaproteobacteria</taxon>
        <taxon>Aeromonadales</taxon>
        <taxon>Aeromonadaceae</taxon>
        <taxon>Aeromonas</taxon>
    </lineage>
</organism>
<gene>
    <name evidence="1" type="ORF">MRK42_08610</name>
</gene>
<proteinExistence type="predicted"/>
<dbReference type="Gene3D" id="1.10.3360.10">
    <property type="entry name" value="VPA0735-like domain"/>
    <property type="match status" value="1"/>
</dbReference>
<accession>A0AAU6TDE3</accession>